<dbReference type="RefSeq" id="WP_113617888.1">
    <property type="nucleotide sequence ID" value="NZ_QFFJ01000002.1"/>
</dbReference>
<keyword evidence="1" id="KW-0547">Nucleotide-binding</keyword>
<proteinExistence type="predicted"/>
<dbReference type="InterPro" id="IPR036597">
    <property type="entry name" value="Fido-like_dom_sf"/>
</dbReference>
<feature type="domain" description="Fido" evidence="3">
    <location>
        <begin position="216"/>
        <end position="356"/>
    </location>
</feature>
<keyword evidence="1" id="KW-0067">ATP-binding</keyword>
<evidence type="ECO:0000256" key="2">
    <source>
        <dbReference type="PIRSR" id="PIRSR640198-3"/>
    </source>
</evidence>
<dbReference type="OrthoDB" id="9813719at2"/>
<dbReference type="GO" id="GO:0005524">
    <property type="term" value="F:ATP binding"/>
    <property type="evidence" value="ECO:0007669"/>
    <property type="project" value="UniProtKB-KW"/>
</dbReference>
<dbReference type="PANTHER" id="PTHR13504:SF38">
    <property type="entry name" value="FIDO DOMAIN-CONTAINING PROTEIN"/>
    <property type="match status" value="1"/>
</dbReference>
<feature type="binding site" evidence="1">
    <location>
        <begin position="299"/>
        <end position="306"/>
    </location>
    <ligand>
        <name>ATP</name>
        <dbReference type="ChEBI" id="CHEBI:30616"/>
    </ligand>
</feature>
<comment type="caution">
    <text evidence="4">The sequence shown here is derived from an EMBL/GenBank/DDBJ whole genome shotgun (WGS) entry which is preliminary data.</text>
</comment>
<feature type="site" description="Important for autoinhibition of adenylyltransferase activity" evidence="2">
    <location>
        <position position="167"/>
    </location>
</feature>
<dbReference type="InterPro" id="IPR003812">
    <property type="entry name" value="Fido"/>
</dbReference>
<accession>A0A365XS12</accession>
<evidence type="ECO:0000256" key="1">
    <source>
        <dbReference type="PIRSR" id="PIRSR640198-2"/>
    </source>
</evidence>
<dbReference type="Pfam" id="PF02661">
    <property type="entry name" value="Fic"/>
    <property type="match status" value="1"/>
</dbReference>
<name>A0A365XS12_9BACT</name>
<dbReference type="PANTHER" id="PTHR13504">
    <property type="entry name" value="FIDO DOMAIN-CONTAINING PROTEIN DDB_G0283145"/>
    <property type="match status" value="1"/>
</dbReference>
<dbReference type="Proteomes" id="UP000253410">
    <property type="component" value="Unassembled WGS sequence"/>
</dbReference>
<evidence type="ECO:0000259" key="3">
    <source>
        <dbReference type="PROSITE" id="PS51459"/>
    </source>
</evidence>
<dbReference type="PROSITE" id="PS51459">
    <property type="entry name" value="FIDO"/>
    <property type="match status" value="1"/>
</dbReference>
<dbReference type="EMBL" id="QFFJ01000002">
    <property type="protein sequence ID" value="RBL89142.1"/>
    <property type="molecule type" value="Genomic_DNA"/>
</dbReference>
<dbReference type="AlphaFoldDB" id="A0A365XS12"/>
<protein>
    <submittedName>
        <fullName evidence="4">Cell filamentation protein Fic</fullName>
    </submittedName>
</protein>
<evidence type="ECO:0000313" key="5">
    <source>
        <dbReference type="Proteomes" id="UP000253410"/>
    </source>
</evidence>
<dbReference type="SUPFAM" id="SSF140931">
    <property type="entry name" value="Fic-like"/>
    <property type="match status" value="1"/>
</dbReference>
<reference evidence="4 5" key="1">
    <citation type="submission" date="2018-05" db="EMBL/GenBank/DDBJ databases">
        <title>Chitinophaga sp. K3CV102501T nov., isolated from isolated from a monsoon evergreen broad-leaved forest soil.</title>
        <authorList>
            <person name="Lv Y."/>
        </authorList>
    </citation>
    <scope>NUCLEOTIDE SEQUENCE [LARGE SCALE GENOMIC DNA]</scope>
    <source>
        <strain evidence="4 5">GDMCC 1.1325</strain>
    </source>
</reference>
<keyword evidence="5" id="KW-1185">Reference proteome</keyword>
<sequence>MTQNSHTTNDLLLNTLEQFPNGASIEEIIARSRLKLNTRTLQRRLNDLRISGLITTTGKTRGLRYHLTNKNKLENSTNFPDALLSDASQKILTIVQSPIQKRRPVGYNRSFLENYQPNISNYLSLSELEKLAALGNTARLNEPAGTYAKEILNRLLIDLSWNSSRLEGNTYSLLDTERLISSGHVADNKSAKEAQMILNHKDAIEFIVQLADEIGFNRYTLLNLHSLLSNNLLPNPAASGRLRHIPVGIQNSVYTPLAVPQLIEEMFDLMLDKASQIKNPFEQAFFIMVHIPYLQPFDDVNKRVSRLASNISLNKHNLAPLSFIDVPNELYTKGLIGVYELNRIELLKDVFLWAYERSAAQYSVLRQSLGEPDPFRLKYRDQIRSIIRKIISEAMPRPQVEPFLQDQAKGLPEVDRDRLIEVVETELLSLHEGNFARYMVRPSEFRKWQDEWRY</sequence>
<dbReference type="InterPro" id="IPR040198">
    <property type="entry name" value="Fido_containing"/>
</dbReference>
<dbReference type="Gene3D" id="1.10.3290.10">
    <property type="entry name" value="Fido-like domain"/>
    <property type="match status" value="1"/>
</dbReference>
<evidence type="ECO:0000313" key="4">
    <source>
        <dbReference type="EMBL" id="RBL89142.1"/>
    </source>
</evidence>
<organism evidence="4 5">
    <name type="scientific">Chitinophaga flava</name>
    <dbReference type="NCBI Taxonomy" id="2259036"/>
    <lineage>
        <taxon>Bacteria</taxon>
        <taxon>Pseudomonadati</taxon>
        <taxon>Bacteroidota</taxon>
        <taxon>Chitinophagia</taxon>
        <taxon>Chitinophagales</taxon>
        <taxon>Chitinophagaceae</taxon>
        <taxon>Chitinophaga</taxon>
    </lineage>
</organism>
<gene>
    <name evidence="4" type="ORF">DF182_21670</name>
</gene>